<evidence type="ECO:0000256" key="3">
    <source>
        <dbReference type="SAM" id="MobiDB-lite"/>
    </source>
</evidence>
<reference evidence="6" key="2">
    <citation type="submission" date="2016-11" db="UniProtKB">
        <authorList>
            <consortium name="WormBaseParasite"/>
        </authorList>
    </citation>
    <scope>IDENTIFICATION</scope>
</reference>
<feature type="region of interest" description="Disordered" evidence="3">
    <location>
        <begin position="585"/>
        <end position="607"/>
    </location>
</feature>
<dbReference type="eggNOG" id="KOG0619">
    <property type="taxonomic scope" value="Eukaryota"/>
</dbReference>
<dbReference type="Pfam" id="PF00560">
    <property type="entry name" value="LRR_1"/>
    <property type="match status" value="1"/>
</dbReference>
<dbReference type="SUPFAM" id="SSF52058">
    <property type="entry name" value="L domain-like"/>
    <property type="match status" value="1"/>
</dbReference>
<sequence>MEYYCIKFCVSQNSADPWREQAAIDVGLDLTILRRWLMMSNWMHCTNDMKICEAKRAATFLHRMILFFCVFVNCALAFCPTFLKNQTTCSCFAYIDGVVIRCSGQNGPAIVEQLKKTPIEIRELALENANIVEIGRNAFRNLRIKKLILDNNRIRALHPQAFRGLESVMLELSISKNKLTAIPTDSLVGMRALRVLSLRCNNIGDIKARVFQNMSSMIDLNLECNQICNIEGSVFDDVKDTLQNLILDNNCLSAIPSEALRGLDNLIGLHMKYNEIKLLESMQLTNLSSLTILSLTGNKISTIESDFMPRAENLRYLYLGNNNLETMDAGVLHQFKQIQVIDMSYNYFTTITGDMFSGLEHLQHLNLEGNQIKDIAPGAFATTPLLLLWLRNNCLRSISPNLFQGTPFLRQPLSFAHLANLHTLDLSHNKIYTIEPSAIIGSDYLMVRLQENPMVCLQDGFHVMNGKEAINLTTEPNLICQTNYTNNLEDVCPKNSDPPQPPLCCLKSTSKADKTISMLRLETGAITISTIAPTHEILNIHPNNVHRKKFNIERFMRLSRRPPGYRTSPFLRYRLPARSKPTDIAILDKSPKSETTQAKQSSRLDKHLEKIRAQLPPYVRIESKDKEEFVEFVSDSHVDSVQTQDHKQQ</sequence>
<dbReference type="AlphaFoldDB" id="A0A1I7V578"/>
<keyword evidence="2" id="KW-0677">Repeat</keyword>
<dbReference type="WBParaSite" id="EN70_10007">
    <property type="protein sequence ID" value="EN70_10007"/>
    <property type="gene ID" value="EN70_10007"/>
</dbReference>
<dbReference type="InterPro" id="IPR001611">
    <property type="entry name" value="Leu-rich_rpt"/>
</dbReference>
<dbReference type="PROSITE" id="PS51450">
    <property type="entry name" value="LRR"/>
    <property type="match status" value="2"/>
</dbReference>
<dbReference type="InterPro" id="IPR032675">
    <property type="entry name" value="LRR_dom_sf"/>
</dbReference>
<name>A0A1I7V578_LOALO</name>
<proteinExistence type="predicted"/>
<keyword evidence="4" id="KW-0812">Transmembrane</keyword>
<dbReference type="PANTHER" id="PTHR45712">
    <property type="entry name" value="AGAP008170-PA"/>
    <property type="match status" value="1"/>
</dbReference>
<organism evidence="5 6">
    <name type="scientific">Loa loa</name>
    <name type="common">Eye worm</name>
    <name type="synonym">Filaria loa</name>
    <dbReference type="NCBI Taxonomy" id="7209"/>
    <lineage>
        <taxon>Eukaryota</taxon>
        <taxon>Metazoa</taxon>
        <taxon>Ecdysozoa</taxon>
        <taxon>Nematoda</taxon>
        <taxon>Chromadorea</taxon>
        <taxon>Rhabditida</taxon>
        <taxon>Spirurina</taxon>
        <taxon>Spiruromorpha</taxon>
        <taxon>Filarioidea</taxon>
        <taxon>Onchocercidae</taxon>
        <taxon>Loa</taxon>
    </lineage>
</organism>
<evidence type="ECO:0000256" key="1">
    <source>
        <dbReference type="ARBA" id="ARBA00022614"/>
    </source>
</evidence>
<feature type="transmembrane region" description="Helical" evidence="4">
    <location>
        <begin position="65"/>
        <end position="83"/>
    </location>
</feature>
<dbReference type="InterPro" id="IPR003591">
    <property type="entry name" value="Leu-rich_rpt_typical-subtyp"/>
</dbReference>
<reference evidence="5" key="1">
    <citation type="submission" date="2012-04" db="EMBL/GenBank/DDBJ databases">
        <title>The Genome Sequence of Loa loa.</title>
        <authorList>
            <consortium name="The Broad Institute Genome Sequencing Platform"/>
            <consortium name="Broad Institute Genome Sequencing Center for Infectious Disease"/>
            <person name="Nutman T.B."/>
            <person name="Fink D.L."/>
            <person name="Russ C."/>
            <person name="Young S."/>
            <person name="Zeng Q."/>
            <person name="Gargeya S."/>
            <person name="Alvarado L."/>
            <person name="Berlin A."/>
            <person name="Chapman S.B."/>
            <person name="Chen Z."/>
            <person name="Freedman E."/>
            <person name="Gellesch M."/>
            <person name="Goldberg J."/>
            <person name="Griggs A."/>
            <person name="Gujja S."/>
            <person name="Heilman E.R."/>
            <person name="Heiman D."/>
            <person name="Howarth C."/>
            <person name="Mehta T."/>
            <person name="Neiman D."/>
            <person name="Pearson M."/>
            <person name="Roberts A."/>
            <person name="Saif S."/>
            <person name="Shea T."/>
            <person name="Shenoy N."/>
            <person name="Sisk P."/>
            <person name="Stolte C."/>
            <person name="Sykes S."/>
            <person name="White J."/>
            <person name="Yandava C."/>
            <person name="Haas B."/>
            <person name="Henn M.R."/>
            <person name="Nusbaum C."/>
            <person name="Birren B."/>
        </authorList>
    </citation>
    <scope>NUCLEOTIDE SEQUENCE [LARGE SCALE GENOMIC DNA]</scope>
</reference>
<dbReference type="Pfam" id="PF13855">
    <property type="entry name" value="LRR_8"/>
    <property type="match status" value="3"/>
</dbReference>
<dbReference type="Gene3D" id="3.80.10.10">
    <property type="entry name" value="Ribonuclease Inhibitor"/>
    <property type="match status" value="4"/>
</dbReference>
<evidence type="ECO:0000313" key="6">
    <source>
        <dbReference type="WBParaSite" id="EN70_10007"/>
    </source>
</evidence>
<dbReference type="PANTHER" id="PTHR45712:SF22">
    <property type="entry name" value="INSULIN-LIKE GROWTH FACTOR-BINDING PROTEIN COMPLEX ACID LABILE SUBUNIT"/>
    <property type="match status" value="1"/>
</dbReference>
<dbReference type="STRING" id="7209.A0A1I7V578"/>
<dbReference type="InterPro" id="IPR050333">
    <property type="entry name" value="SLRP"/>
</dbReference>
<protein>
    <submittedName>
        <fullName evidence="6">Leucine-rich repeat-containing protein let-4</fullName>
    </submittedName>
</protein>
<evidence type="ECO:0000256" key="4">
    <source>
        <dbReference type="SAM" id="Phobius"/>
    </source>
</evidence>
<evidence type="ECO:0000313" key="5">
    <source>
        <dbReference type="Proteomes" id="UP000095285"/>
    </source>
</evidence>
<keyword evidence="5" id="KW-1185">Reference proteome</keyword>
<keyword evidence="1" id="KW-0433">Leucine-rich repeat</keyword>
<keyword evidence="4" id="KW-0472">Membrane</keyword>
<accession>A0A1I7V578</accession>
<dbReference type="SMART" id="SM00369">
    <property type="entry name" value="LRR_TYP"/>
    <property type="match status" value="11"/>
</dbReference>
<keyword evidence="4" id="KW-1133">Transmembrane helix</keyword>
<dbReference type="Proteomes" id="UP000095285">
    <property type="component" value="Unassembled WGS sequence"/>
</dbReference>
<evidence type="ECO:0000256" key="2">
    <source>
        <dbReference type="ARBA" id="ARBA00022737"/>
    </source>
</evidence>